<organism evidence="4 5">
    <name type="scientific">Vitrella brassicaformis (strain CCMP3155)</name>
    <dbReference type="NCBI Taxonomy" id="1169540"/>
    <lineage>
        <taxon>Eukaryota</taxon>
        <taxon>Sar</taxon>
        <taxon>Alveolata</taxon>
        <taxon>Colpodellida</taxon>
        <taxon>Vitrellaceae</taxon>
        <taxon>Vitrella</taxon>
    </lineage>
</organism>
<feature type="chain" id="PRO_5005189756" description="TPM domain-containing protein" evidence="3">
    <location>
        <begin position="18"/>
        <end position="311"/>
    </location>
</feature>
<dbReference type="Proteomes" id="UP000041254">
    <property type="component" value="Unassembled WGS sequence"/>
</dbReference>
<keyword evidence="2" id="KW-1133">Transmembrane helix</keyword>
<dbReference type="InParanoid" id="A0A0G4GAY4"/>
<name>A0A0G4GAY4_VITBC</name>
<dbReference type="VEuPathDB" id="CryptoDB:Vbra_17321"/>
<feature type="region of interest" description="Disordered" evidence="1">
    <location>
        <begin position="258"/>
        <end position="311"/>
    </location>
</feature>
<accession>A0A0G4GAY4</accession>
<feature type="transmembrane region" description="Helical" evidence="2">
    <location>
        <begin position="196"/>
        <end position="222"/>
    </location>
</feature>
<dbReference type="EMBL" id="CDMY01000613">
    <property type="protein sequence ID" value="CEM26289.1"/>
    <property type="molecule type" value="Genomic_DNA"/>
</dbReference>
<dbReference type="PANTHER" id="PTHR33748">
    <property type="entry name" value="PROTEIN CBG04600"/>
    <property type="match status" value="1"/>
</dbReference>
<evidence type="ECO:0000256" key="1">
    <source>
        <dbReference type="SAM" id="MobiDB-lite"/>
    </source>
</evidence>
<keyword evidence="3" id="KW-0732">Signal</keyword>
<dbReference type="PANTHER" id="PTHR33748:SF5">
    <property type="entry name" value="GROUND-LIKE DOMAIN-CONTAINING PROTEIN"/>
    <property type="match status" value="1"/>
</dbReference>
<dbReference type="PhylomeDB" id="A0A0G4GAY4"/>
<evidence type="ECO:0000256" key="3">
    <source>
        <dbReference type="SAM" id="SignalP"/>
    </source>
</evidence>
<dbReference type="OrthoDB" id="429607at2759"/>
<evidence type="ECO:0008006" key="6">
    <source>
        <dbReference type="Google" id="ProtNLM"/>
    </source>
</evidence>
<proteinExistence type="predicted"/>
<dbReference type="AlphaFoldDB" id="A0A0G4GAY4"/>
<evidence type="ECO:0000313" key="5">
    <source>
        <dbReference type="Proteomes" id="UP000041254"/>
    </source>
</evidence>
<keyword evidence="2" id="KW-0812">Transmembrane</keyword>
<keyword evidence="2" id="KW-0472">Membrane</keyword>
<gene>
    <name evidence="4" type="ORF">Vbra_17321</name>
</gene>
<keyword evidence="5" id="KW-1185">Reference proteome</keyword>
<evidence type="ECO:0000313" key="4">
    <source>
        <dbReference type="EMBL" id="CEM26289.1"/>
    </source>
</evidence>
<dbReference type="GO" id="GO:0005892">
    <property type="term" value="C:acetylcholine-gated channel complex"/>
    <property type="evidence" value="ECO:0007669"/>
    <property type="project" value="InterPro"/>
</dbReference>
<dbReference type="Pfam" id="PF17175">
    <property type="entry name" value="MOLO1"/>
    <property type="match status" value="1"/>
</dbReference>
<reference evidence="4 5" key="1">
    <citation type="submission" date="2014-11" db="EMBL/GenBank/DDBJ databases">
        <authorList>
            <person name="Zhu J."/>
            <person name="Qi W."/>
            <person name="Song R."/>
        </authorList>
    </citation>
    <scope>NUCLEOTIDE SEQUENCE [LARGE SCALE GENOMIC DNA]</scope>
</reference>
<dbReference type="InterPro" id="IPR033438">
    <property type="entry name" value="MOLO1"/>
</dbReference>
<dbReference type="Gene3D" id="3.10.310.50">
    <property type="match status" value="1"/>
</dbReference>
<feature type="compositionally biased region" description="Acidic residues" evidence="1">
    <location>
        <begin position="272"/>
        <end position="281"/>
    </location>
</feature>
<protein>
    <recommendedName>
        <fullName evidence="6">TPM domain-containing protein</fullName>
    </recommendedName>
</protein>
<feature type="signal peptide" evidence="3">
    <location>
        <begin position="1"/>
        <end position="17"/>
    </location>
</feature>
<evidence type="ECO:0000256" key="2">
    <source>
        <dbReference type="SAM" id="Phobius"/>
    </source>
</evidence>
<sequence length="311" mass="34109">MRLVVSLLCACAADGKAWRYEEYPDPITQPFACGQKTSGWICDPDGILSRKAAEQVSDTLRRITSETSVLCGPGKRPFEMGVALMQQMSRKQIHTLGGYGTGTERFAEKLGNHWAIGNGRCNNGILMLISKDDSVVYVKTGTGAQETLKNQHLADVIQRMRPALRKGDYDAATVQGVEDIFLVLKGEFKSKPVLPIAYRVSLIIAGCLFFFILPLFLIWLAVPIIRVSDWVYQKYPPTPLPSFTDFLTVYFGSPLEVDPTLPPTPRPRDCEGPDIDDSEEGNMERGAVGGGVGGRGCERRMASPCSGGQED</sequence>